<evidence type="ECO:0000259" key="1">
    <source>
        <dbReference type="Pfam" id="PF01370"/>
    </source>
</evidence>
<evidence type="ECO:0000313" key="3">
    <source>
        <dbReference type="Proteomes" id="UP000288028"/>
    </source>
</evidence>
<dbReference type="PANTHER" id="PTHR12126">
    <property type="entry name" value="NADH-UBIQUINONE OXIDOREDUCTASE 39 KDA SUBUNIT-RELATED"/>
    <property type="match status" value="1"/>
</dbReference>
<accession>A0A430B3P3</accession>
<sequence length="209" mass="23275">MTATLIVFGGSGFIGQALCKEALNRHMSVVSISKHGKPKTNDKWMSNPLITWCAIDVFKDDSWKNHLSSDTCCINLIGILFENKKKGLTYDKMIVEANRLISTEAEKKNCPYLFLSAKGGPHGYIKAKKAAEESLFDKNNPTIIIRSGLVTTKERPFTYIQGLLIKGATYVPLLKSIVKTVYPTSLNSLVHQILNEISEPSYKLISDIH</sequence>
<feature type="domain" description="NAD-dependent epimerase/dehydratase" evidence="1">
    <location>
        <begin position="6"/>
        <end position="76"/>
    </location>
</feature>
<reference evidence="2 3" key="1">
    <citation type="submission" date="2017-05" db="EMBL/GenBank/DDBJ databases">
        <title>Vagococcus spp. assemblies.</title>
        <authorList>
            <person name="Gulvik C.A."/>
        </authorList>
    </citation>
    <scope>NUCLEOTIDE SEQUENCE [LARGE SCALE GENOMIC DNA]</scope>
    <source>
        <strain evidence="2 3">SS1714</strain>
    </source>
</reference>
<keyword evidence="3" id="KW-1185">Reference proteome</keyword>
<proteinExistence type="predicted"/>
<dbReference type="Pfam" id="PF01370">
    <property type="entry name" value="Epimerase"/>
    <property type="match status" value="1"/>
</dbReference>
<dbReference type="InterPro" id="IPR036291">
    <property type="entry name" value="NAD(P)-bd_dom_sf"/>
</dbReference>
<evidence type="ECO:0000313" key="2">
    <source>
        <dbReference type="EMBL" id="RSU14943.1"/>
    </source>
</evidence>
<dbReference type="EMBL" id="NGKB01000006">
    <property type="protein sequence ID" value="RSU14943.1"/>
    <property type="molecule type" value="Genomic_DNA"/>
</dbReference>
<dbReference type="PANTHER" id="PTHR12126:SF16">
    <property type="entry name" value="MIOREX COMPLEX COMPONENT 2"/>
    <property type="match status" value="1"/>
</dbReference>
<name>A0A430B3P3_9ENTE</name>
<protein>
    <recommendedName>
        <fullName evidence="1">NAD-dependent epimerase/dehydratase domain-containing protein</fullName>
    </recommendedName>
</protein>
<dbReference type="SUPFAM" id="SSF51735">
    <property type="entry name" value="NAD(P)-binding Rossmann-fold domains"/>
    <property type="match status" value="1"/>
</dbReference>
<dbReference type="InterPro" id="IPR001509">
    <property type="entry name" value="Epimerase_deHydtase"/>
</dbReference>
<dbReference type="InterPro" id="IPR051207">
    <property type="entry name" value="ComplexI_NDUFA9_subunit"/>
</dbReference>
<dbReference type="OrthoDB" id="2216847at2"/>
<dbReference type="AlphaFoldDB" id="A0A430B3P3"/>
<dbReference type="Proteomes" id="UP000288028">
    <property type="component" value="Unassembled WGS sequence"/>
</dbReference>
<organism evidence="2 3">
    <name type="scientific">Vagococcus carniphilus</name>
    <dbReference type="NCBI Taxonomy" id="218144"/>
    <lineage>
        <taxon>Bacteria</taxon>
        <taxon>Bacillati</taxon>
        <taxon>Bacillota</taxon>
        <taxon>Bacilli</taxon>
        <taxon>Lactobacillales</taxon>
        <taxon>Enterococcaceae</taxon>
        <taxon>Vagococcus</taxon>
    </lineage>
</organism>
<gene>
    <name evidence="2" type="ORF">CBF28_07695</name>
</gene>
<dbReference type="RefSeq" id="WP_126793667.1">
    <property type="nucleotide sequence ID" value="NZ_CP060720.1"/>
</dbReference>
<dbReference type="Gene3D" id="3.40.50.720">
    <property type="entry name" value="NAD(P)-binding Rossmann-like Domain"/>
    <property type="match status" value="1"/>
</dbReference>
<dbReference type="GO" id="GO:0044877">
    <property type="term" value="F:protein-containing complex binding"/>
    <property type="evidence" value="ECO:0007669"/>
    <property type="project" value="TreeGrafter"/>
</dbReference>
<comment type="caution">
    <text evidence="2">The sequence shown here is derived from an EMBL/GenBank/DDBJ whole genome shotgun (WGS) entry which is preliminary data.</text>
</comment>
<dbReference type="GeneID" id="95579602"/>